<evidence type="ECO:0000313" key="3">
    <source>
        <dbReference type="Proteomes" id="UP001302676"/>
    </source>
</evidence>
<evidence type="ECO:0000256" key="1">
    <source>
        <dbReference type="SAM" id="SignalP"/>
    </source>
</evidence>
<dbReference type="GeneID" id="87817968"/>
<keyword evidence="1" id="KW-0732">Signal</keyword>
<name>A0AAN6V054_9PEZI</name>
<reference evidence="2" key="2">
    <citation type="submission" date="2023-05" db="EMBL/GenBank/DDBJ databases">
        <authorList>
            <consortium name="Lawrence Berkeley National Laboratory"/>
            <person name="Steindorff A."/>
            <person name="Hensen N."/>
            <person name="Bonometti L."/>
            <person name="Westerberg I."/>
            <person name="Brannstrom I.O."/>
            <person name="Guillou S."/>
            <person name="Cros-Aarteil S."/>
            <person name="Calhoun S."/>
            <person name="Haridas S."/>
            <person name="Kuo A."/>
            <person name="Mondo S."/>
            <person name="Pangilinan J."/>
            <person name="Riley R."/>
            <person name="Labutti K."/>
            <person name="Andreopoulos B."/>
            <person name="Lipzen A."/>
            <person name="Chen C."/>
            <person name="Yanf M."/>
            <person name="Daum C."/>
            <person name="Ng V."/>
            <person name="Clum A."/>
            <person name="Ohm R."/>
            <person name="Martin F."/>
            <person name="Silar P."/>
            <person name="Natvig D."/>
            <person name="Lalanne C."/>
            <person name="Gautier V."/>
            <person name="Ament-Velasquez S.L."/>
            <person name="Kruys A."/>
            <person name="Hutchinson M.I."/>
            <person name="Powell A.J."/>
            <person name="Barry K."/>
            <person name="Miller A.N."/>
            <person name="Grigoriev I.V."/>
            <person name="Debuchy R."/>
            <person name="Gladieux P."/>
            <person name="Thoren M.H."/>
            <person name="Johannesson H."/>
        </authorList>
    </citation>
    <scope>NUCLEOTIDE SEQUENCE</scope>
    <source>
        <strain evidence="2">CBS 141.50</strain>
    </source>
</reference>
<reference evidence="2" key="1">
    <citation type="journal article" date="2023" name="Mol. Phylogenet. Evol.">
        <title>Genome-scale phylogeny and comparative genomics of the fungal order Sordariales.</title>
        <authorList>
            <person name="Hensen N."/>
            <person name="Bonometti L."/>
            <person name="Westerberg I."/>
            <person name="Brannstrom I.O."/>
            <person name="Guillou S."/>
            <person name="Cros-Aarteil S."/>
            <person name="Calhoun S."/>
            <person name="Haridas S."/>
            <person name="Kuo A."/>
            <person name="Mondo S."/>
            <person name="Pangilinan J."/>
            <person name="Riley R."/>
            <person name="LaButti K."/>
            <person name="Andreopoulos B."/>
            <person name="Lipzen A."/>
            <person name="Chen C."/>
            <person name="Yan M."/>
            <person name="Daum C."/>
            <person name="Ng V."/>
            <person name="Clum A."/>
            <person name="Steindorff A."/>
            <person name="Ohm R.A."/>
            <person name="Martin F."/>
            <person name="Silar P."/>
            <person name="Natvig D.O."/>
            <person name="Lalanne C."/>
            <person name="Gautier V."/>
            <person name="Ament-Velasquez S.L."/>
            <person name="Kruys A."/>
            <person name="Hutchinson M.I."/>
            <person name="Powell A.J."/>
            <person name="Barry K."/>
            <person name="Miller A.N."/>
            <person name="Grigoriev I.V."/>
            <person name="Debuchy R."/>
            <person name="Gladieux P."/>
            <person name="Hiltunen Thoren M."/>
            <person name="Johannesson H."/>
        </authorList>
    </citation>
    <scope>NUCLEOTIDE SEQUENCE</scope>
    <source>
        <strain evidence="2">CBS 141.50</strain>
    </source>
</reference>
<protein>
    <submittedName>
        <fullName evidence="2">Uncharacterized protein</fullName>
    </submittedName>
</protein>
<dbReference type="RefSeq" id="XP_062635342.1">
    <property type="nucleotide sequence ID" value="XM_062781355.1"/>
</dbReference>
<organism evidence="2 3">
    <name type="scientific">Dichotomopilus funicola</name>
    <dbReference type="NCBI Taxonomy" id="1934379"/>
    <lineage>
        <taxon>Eukaryota</taxon>
        <taxon>Fungi</taxon>
        <taxon>Dikarya</taxon>
        <taxon>Ascomycota</taxon>
        <taxon>Pezizomycotina</taxon>
        <taxon>Sordariomycetes</taxon>
        <taxon>Sordariomycetidae</taxon>
        <taxon>Sordariales</taxon>
        <taxon>Chaetomiaceae</taxon>
        <taxon>Dichotomopilus</taxon>
    </lineage>
</organism>
<gene>
    <name evidence="2" type="ORF">C8A04DRAFT_30373</name>
</gene>
<feature type="chain" id="PRO_5042962710" evidence="1">
    <location>
        <begin position="17"/>
        <end position="498"/>
    </location>
</feature>
<accession>A0AAN6V054</accession>
<comment type="caution">
    <text evidence="2">The sequence shown here is derived from an EMBL/GenBank/DDBJ whole genome shotgun (WGS) entry which is preliminary data.</text>
</comment>
<dbReference type="Proteomes" id="UP001302676">
    <property type="component" value="Unassembled WGS sequence"/>
</dbReference>
<evidence type="ECO:0000313" key="2">
    <source>
        <dbReference type="EMBL" id="KAK4141971.1"/>
    </source>
</evidence>
<sequence length="498" mass="52854">MRLLLAAAFAAVLVSAQDTPTPGCTAQSFSIPSWLLDNVAYTDNAVSFDVRNRATNYTASLVCETAEAGVNACSIDGEASSNDPLEASVDTTEDPTVFSLTQSWSCDDREKNLTFTATGTASALLNYTSPLLVRGSLTAPISITPSYPAGPTGHNTPGCTSRSNSPSWTLTTIHYTDEPAVGNSTAAYENFNVLITNPAIAYQASCIPGGGGNGLDDGGVAHLTCAGAEFQSGFMGAYPIGTKAGFDPVEKGFWLEQTWFCDDEDAARPIQLTSSASTTLPLTCTTSPDPTNQTTNTYCVSDPPTITLTAGDDIHPNITTLPPYVLTDSIPIPPSRGDGCTLTSLFEPGWVFSAFQSVTTNTTTGDSEEEKETVSFEMILAAQDIGFQYPIPIYQGEAGDEEGWWACEIGADGGNGLPLWPYECRFKWDGETKGLVVDAKWECKDLDLEHPVRFSGISTSVVNSTLTCETVNGQSTCSTTDPGYSWSAPIEDVTWGAE</sequence>
<proteinExistence type="predicted"/>
<dbReference type="EMBL" id="MU853603">
    <property type="protein sequence ID" value="KAK4141971.1"/>
    <property type="molecule type" value="Genomic_DNA"/>
</dbReference>
<feature type="signal peptide" evidence="1">
    <location>
        <begin position="1"/>
        <end position="16"/>
    </location>
</feature>
<dbReference type="AlphaFoldDB" id="A0AAN6V054"/>
<keyword evidence="3" id="KW-1185">Reference proteome</keyword>